<gene>
    <name evidence="3" type="ORF">CDD82_4271</name>
</gene>
<dbReference type="Proteomes" id="UP000224854">
    <property type="component" value="Unassembled WGS sequence"/>
</dbReference>
<feature type="compositionally biased region" description="Basic and acidic residues" evidence="1">
    <location>
        <begin position="200"/>
        <end position="222"/>
    </location>
</feature>
<feature type="region of interest" description="Disordered" evidence="1">
    <location>
        <begin position="67"/>
        <end position="87"/>
    </location>
</feature>
<keyword evidence="4" id="KW-1185">Reference proteome</keyword>
<evidence type="ECO:0000313" key="3">
    <source>
        <dbReference type="EMBL" id="PHH75828.1"/>
    </source>
</evidence>
<dbReference type="AlphaFoldDB" id="A0A2C5YCN9"/>
<evidence type="ECO:0000259" key="2">
    <source>
        <dbReference type="Pfam" id="PF10382"/>
    </source>
</evidence>
<dbReference type="EMBL" id="NJEU01000350">
    <property type="protein sequence ID" value="PHH75828.1"/>
    <property type="molecule type" value="Genomic_DNA"/>
</dbReference>
<name>A0A2C5YCN9_9HYPO</name>
<comment type="caution">
    <text evidence="3">The sequence shown here is derived from an EMBL/GenBank/DDBJ whole genome shotgun (WGS) entry which is preliminary data.</text>
</comment>
<feature type="compositionally biased region" description="Polar residues" evidence="1">
    <location>
        <begin position="223"/>
        <end position="236"/>
    </location>
</feature>
<proteinExistence type="predicted"/>
<feature type="region of interest" description="Disordered" evidence="1">
    <location>
        <begin position="144"/>
        <end position="326"/>
    </location>
</feature>
<feature type="compositionally biased region" description="Basic and acidic residues" evidence="1">
    <location>
        <begin position="274"/>
        <end position="288"/>
    </location>
</feature>
<reference evidence="3 4" key="1">
    <citation type="submission" date="2017-06" db="EMBL/GenBank/DDBJ databases">
        <title>Ant-infecting Ophiocordyceps genomes reveal a high diversity of potential behavioral manipulation genes and a possible major role for enterotoxins.</title>
        <authorList>
            <person name="De Bekker C."/>
            <person name="Evans H.C."/>
            <person name="Brachmann A."/>
            <person name="Hughes D.P."/>
        </authorList>
    </citation>
    <scope>NUCLEOTIDE SEQUENCE [LARGE SCALE GENOMIC DNA]</scope>
    <source>
        <strain evidence="3 4">1348a</strain>
    </source>
</reference>
<feature type="compositionally biased region" description="Polar residues" evidence="1">
    <location>
        <begin position="244"/>
        <end position="254"/>
    </location>
</feature>
<organism evidence="3 4">
    <name type="scientific">Ophiocordyceps australis</name>
    <dbReference type="NCBI Taxonomy" id="1399860"/>
    <lineage>
        <taxon>Eukaryota</taxon>
        <taxon>Fungi</taxon>
        <taxon>Dikarya</taxon>
        <taxon>Ascomycota</taxon>
        <taxon>Pezizomycotina</taxon>
        <taxon>Sordariomycetes</taxon>
        <taxon>Hypocreomycetidae</taxon>
        <taxon>Hypocreales</taxon>
        <taxon>Ophiocordycipitaceae</taxon>
        <taxon>Ophiocordyceps</taxon>
    </lineage>
</organism>
<feature type="domain" description="5'-3' DNA helicase ZGRF1-like N-terminal" evidence="2">
    <location>
        <begin position="1"/>
        <end position="50"/>
    </location>
</feature>
<dbReference type="OrthoDB" id="6513042at2759"/>
<dbReference type="Pfam" id="PF10382">
    <property type="entry name" value="ZGRF1-like_N"/>
    <property type="match status" value="1"/>
</dbReference>
<accession>A0A2C5YCN9</accession>
<evidence type="ECO:0000256" key="1">
    <source>
        <dbReference type="SAM" id="MobiDB-lite"/>
    </source>
</evidence>
<protein>
    <recommendedName>
        <fullName evidence="2">5'-3' DNA helicase ZGRF1-like N-terminal domain-containing protein</fullName>
    </recommendedName>
</protein>
<evidence type="ECO:0000313" key="4">
    <source>
        <dbReference type="Proteomes" id="UP000224854"/>
    </source>
</evidence>
<dbReference type="InterPro" id="IPR018838">
    <property type="entry name" value="ZGRF1-like_N"/>
</dbReference>
<sequence>MVHDERGNFIGDSHLARGHGELAEGDEVNLDRGAAIVQVCDCTGTWQQDLSEVVDKRAKEVEQRREAASAKTTCTPGAKSRVPLSMGNQGGVGLSALMTPTETRRVAKDHFQLRHLPLSAIVSSLGPTGRAVIPDRSPYEVRQGIMEQEGIGESTAKRRRVEASPPPSKAGFARNLFGTRLTLSASGAAATQPRTNAKTLFRDSVEEMRRKRVDAQVDDASRQRSNQVQRPQSPTAVDSHDSQDSTQPAPSVPTSRRPRKKSQTAPTLSKKGKAVSDKRPTSEHDEPRSQAQTAAEKATLGLAKATGHIESVESHLPTRNKSEIGA</sequence>